<comment type="caution">
    <text evidence="1">The sequence shown here is derived from an EMBL/GenBank/DDBJ whole genome shotgun (WGS) entry which is preliminary data.</text>
</comment>
<evidence type="ECO:0000313" key="1">
    <source>
        <dbReference type="EMBL" id="GBO40965.1"/>
    </source>
</evidence>
<evidence type="ECO:0000313" key="2">
    <source>
        <dbReference type="EMBL" id="GBO40966.1"/>
    </source>
</evidence>
<feature type="non-terminal residue" evidence="1">
    <location>
        <position position="1"/>
    </location>
</feature>
<keyword evidence="3" id="KW-1185">Reference proteome</keyword>
<organism evidence="1 3">
    <name type="scientific">Araneus ventricosus</name>
    <name type="common">Orbweaver spider</name>
    <name type="synonym">Epeira ventricosa</name>
    <dbReference type="NCBI Taxonomy" id="182803"/>
    <lineage>
        <taxon>Eukaryota</taxon>
        <taxon>Metazoa</taxon>
        <taxon>Ecdysozoa</taxon>
        <taxon>Arthropoda</taxon>
        <taxon>Chelicerata</taxon>
        <taxon>Arachnida</taxon>
        <taxon>Araneae</taxon>
        <taxon>Araneomorphae</taxon>
        <taxon>Entelegynae</taxon>
        <taxon>Araneoidea</taxon>
        <taxon>Araneidae</taxon>
        <taxon>Araneus</taxon>
    </lineage>
</organism>
<proteinExistence type="predicted"/>
<dbReference type="Proteomes" id="UP000499080">
    <property type="component" value="Unassembled WGS sequence"/>
</dbReference>
<dbReference type="EMBL" id="BGPR01066403">
    <property type="protein sequence ID" value="GBO40965.1"/>
    <property type="molecule type" value="Genomic_DNA"/>
</dbReference>
<dbReference type="EMBL" id="BGPR01066404">
    <property type="protein sequence ID" value="GBO40966.1"/>
    <property type="molecule type" value="Genomic_DNA"/>
</dbReference>
<name>A0A4Y2WU10_ARAVE</name>
<sequence>MCLEPRLGAKSGLRAPDFPFELMQQFLSFEISMGIVIQEDVTITQHARAFESDGFTMPSAYFLYWKLKERLS</sequence>
<dbReference type="AlphaFoldDB" id="A0A4Y2WU10"/>
<reference evidence="1 3" key="1">
    <citation type="journal article" date="2019" name="Sci. Rep.">
        <title>Orb-weaving spider Araneus ventricosus genome elucidates the spidroin gene catalogue.</title>
        <authorList>
            <person name="Kono N."/>
            <person name="Nakamura H."/>
            <person name="Ohtoshi R."/>
            <person name="Moran D.A.P."/>
            <person name="Shinohara A."/>
            <person name="Yoshida Y."/>
            <person name="Fujiwara M."/>
            <person name="Mori M."/>
            <person name="Tomita M."/>
            <person name="Arakawa K."/>
        </authorList>
    </citation>
    <scope>NUCLEOTIDE SEQUENCE [LARGE SCALE GENOMIC DNA]</scope>
</reference>
<evidence type="ECO:0000313" key="3">
    <source>
        <dbReference type="Proteomes" id="UP000499080"/>
    </source>
</evidence>
<protein>
    <submittedName>
        <fullName evidence="1">Uncharacterized protein</fullName>
    </submittedName>
</protein>
<accession>A0A4Y2WU10</accession>
<gene>
    <name evidence="1" type="ORF">AVEN_130452_1</name>
    <name evidence="2" type="ORF">AVEN_156654_1</name>
</gene>